<feature type="domain" description="Rubicon Homology" evidence="6">
    <location>
        <begin position="236"/>
        <end position="440"/>
    </location>
</feature>
<evidence type="ECO:0000259" key="6">
    <source>
        <dbReference type="SMART" id="SM01175"/>
    </source>
</evidence>
<reference evidence="9" key="1">
    <citation type="submission" date="2016-06" db="UniProtKB">
        <authorList>
            <consortium name="WormBaseParasite"/>
        </authorList>
    </citation>
    <scope>IDENTIFICATION</scope>
</reference>
<reference evidence="7 8" key="2">
    <citation type="submission" date="2018-11" db="EMBL/GenBank/DDBJ databases">
        <authorList>
            <consortium name="Pathogen Informatics"/>
        </authorList>
    </citation>
    <scope>NUCLEOTIDE SEQUENCE [LARGE SCALE GENOMIC DNA]</scope>
</reference>
<evidence type="ECO:0000256" key="1">
    <source>
        <dbReference type="ARBA" id="ARBA00022723"/>
    </source>
</evidence>
<dbReference type="STRING" id="387005.A0A183I1U1"/>
<keyword evidence="2" id="KW-0677">Repeat</keyword>
<dbReference type="EMBL" id="UZAJ01040348">
    <property type="protein sequence ID" value="VDP14451.1"/>
    <property type="molecule type" value="Genomic_DNA"/>
</dbReference>
<keyword evidence="1" id="KW-0479">Metal-binding</keyword>
<proteinExistence type="predicted"/>
<dbReference type="AlphaFoldDB" id="A0A183I1U1"/>
<accession>A0A183I1U1</accession>
<dbReference type="InterPro" id="IPR025258">
    <property type="entry name" value="RH_dom"/>
</dbReference>
<dbReference type="PANTHER" id="PTHR12326:SF3">
    <property type="entry name" value="DIFFERENTIALLY EXPRESSED IN FDCP 8 HOMOLOG"/>
    <property type="match status" value="1"/>
</dbReference>
<dbReference type="Proteomes" id="UP000267606">
    <property type="component" value="Unassembled WGS sequence"/>
</dbReference>
<evidence type="ECO:0000256" key="4">
    <source>
        <dbReference type="ARBA" id="ARBA00022833"/>
    </source>
</evidence>
<dbReference type="SMART" id="SM01175">
    <property type="entry name" value="DUF4206"/>
    <property type="match status" value="1"/>
</dbReference>
<dbReference type="Pfam" id="PF13901">
    <property type="entry name" value="RH_dom"/>
    <property type="match status" value="1"/>
</dbReference>
<evidence type="ECO:0000256" key="2">
    <source>
        <dbReference type="ARBA" id="ARBA00022737"/>
    </source>
</evidence>
<organism evidence="9">
    <name type="scientific">Onchocerca flexuosa</name>
    <dbReference type="NCBI Taxonomy" id="387005"/>
    <lineage>
        <taxon>Eukaryota</taxon>
        <taxon>Metazoa</taxon>
        <taxon>Ecdysozoa</taxon>
        <taxon>Nematoda</taxon>
        <taxon>Chromadorea</taxon>
        <taxon>Rhabditida</taxon>
        <taxon>Spirurina</taxon>
        <taxon>Spiruromorpha</taxon>
        <taxon>Filarioidea</taxon>
        <taxon>Onchocercidae</taxon>
        <taxon>Onchocerca</taxon>
    </lineage>
</organism>
<feature type="region of interest" description="Disordered" evidence="5">
    <location>
        <begin position="14"/>
        <end position="33"/>
    </location>
</feature>
<name>A0A183I1U1_9BILA</name>
<gene>
    <name evidence="7" type="ORF">OFLC_LOCUS13703</name>
</gene>
<keyword evidence="4" id="KW-0862">Zinc</keyword>
<dbReference type="PANTHER" id="PTHR12326">
    <property type="entry name" value="PLECKSTRIN HOMOLOGY DOMAIN CONTAINING PROTEIN"/>
    <property type="match status" value="1"/>
</dbReference>
<evidence type="ECO:0000313" key="9">
    <source>
        <dbReference type="WBParaSite" id="OFLC_0001370401-mRNA-1"/>
    </source>
</evidence>
<dbReference type="InterPro" id="IPR051366">
    <property type="entry name" value="DEF8"/>
</dbReference>
<keyword evidence="3" id="KW-0863">Zinc-finger</keyword>
<sequence>MRRAKIRCPDIRSRMAQAQDVTHSDESETDGLDIDGKVKDILDATVNNEKDSTGQNNFADTEIDNLINREISEIIIREKRNKNEMTRYAELELAIAHCKKRLRKIGDNERSIERVQLMEKLVQCQLELDALKEESSDPAKKIRLSRAVIVKGHQFSLQSATGRNPYCEVCLYTIWRLIQRYRRYCGLRSHDKPRTEICEERGLDLQNYECAECHHSLQFGELETYCFGGATDSEPRLCDYNGYYYCPRCHWNDEWFIPARIVHNWDFCKYKVCRATKQLLVIIERRPIFNILKLNPGLVNYIDQLAKINKLRRNILLMKCYFMCCKVARKQRILQNLRHRQHFVENSDMYSLIDLVDLYQGRLLPDIERIIRIYTEHITKNCLICKGKGFICELCNDSAVIFPFSENVAICHNCLATFHQECFNRKSKHCPRCLRRKSRAHSVFLVDDVI</sequence>
<evidence type="ECO:0000256" key="5">
    <source>
        <dbReference type="SAM" id="MobiDB-lite"/>
    </source>
</evidence>
<dbReference type="GO" id="GO:0008270">
    <property type="term" value="F:zinc ion binding"/>
    <property type="evidence" value="ECO:0007669"/>
    <property type="project" value="UniProtKB-KW"/>
</dbReference>
<evidence type="ECO:0000313" key="8">
    <source>
        <dbReference type="Proteomes" id="UP000267606"/>
    </source>
</evidence>
<evidence type="ECO:0000256" key="3">
    <source>
        <dbReference type="ARBA" id="ARBA00022771"/>
    </source>
</evidence>
<protein>
    <submittedName>
        <fullName evidence="9">DUF4206 domain-containing protein</fullName>
    </submittedName>
</protein>
<evidence type="ECO:0000313" key="7">
    <source>
        <dbReference type="EMBL" id="VDP14451.1"/>
    </source>
</evidence>
<keyword evidence="8" id="KW-1185">Reference proteome</keyword>
<dbReference type="WBParaSite" id="OFLC_0001370401-mRNA-1">
    <property type="protein sequence ID" value="OFLC_0001370401-mRNA-1"/>
    <property type="gene ID" value="OFLC_0001370401"/>
</dbReference>